<dbReference type="RefSeq" id="WP_111295611.1">
    <property type="nucleotide sequence ID" value="NZ_QEPM01000003.1"/>
</dbReference>
<organism evidence="2 3">
    <name type="scientific">Aggregatibacter segnis</name>
    <dbReference type="NCBI Taxonomy" id="739"/>
    <lineage>
        <taxon>Bacteria</taxon>
        <taxon>Pseudomonadati</taxon>
        <taxon>Pseudomonadota</taxon>
        <taxon>Gammaproteobacteria</taxon>
        <taxon>Pasteurellales</taxon>
        <taxon>Pasteurellaceae</taxon>
        <taxon>Aggregatibacter</taxon>
    </lineage>
</organism>
<dbReference type="PIRSF" id="PIRSF020785">
    <property type="entry name" value="Competence_ComB"/>
    <property type="match status" value="1"/>
</dbReference>
<protein>
    <submittedName>
        <fullName evidence="2">Competence protein ComB</fullName>
    </submittedName>
</protein>
<accession>A0A8B2U3C5</accession>
<dbReference type="InterPro" id="IPR052534">
    <property type="entry name" value="Extracell_DNA_Util/SecSys_Comp"/>
</dbReference>
<dbReference type="InterPro" id="IPR016778">
    <property type="entry name" value="Competence_ComB"/>
</dbReference>
<proteinExistence type="predicted"/>
<dbReference type="AlphaFoldDB" id="A0A8B2U3C5"/>
<sequence>MKKDMNLLPWRIKQLRQKNRRLLVTLFIGATLCTIGTLSLTHFAEGYTDNADKAQLQYTTHQQELQATQQQIQQFRHSHAQLETLQEIPKETLFSLLNQLAEFPLTQGELTELHLNTEHLMLKGYAENQEEFSRLNGYLSAQPLFREVNLVEFKPQAQELRFQFDVKIKTTP</sequence>
<dbReference type="PANTHER" id="PTHR40278:SF1">
    <property type="entry name" value="DNA UTILIZATION PROTEIN HOFN"/>
    <property type="match status" value="1"/>
</dbReference>
<dbReference type="InterPro" id="IPR007813">
    <property type="entry name" value="PilN"/>
</dbReference>
<dbReference type="Proteomes" id="UP000253998">
    <property type="component" value="Unassembled WGS sequence"/>
</dbReference>
<name>A0A8B2U3C5_9PAST</name>
<dbReference type="EMBL" id="QEPM01000003">
    <property type="protein sequence ID" value="RDE71081.1"/>
    <property type="molecule type" value="Genomic_DNA"/>
</dbReference>
<evidence type="ECO:0000313" key="2">
    <source>
        <dbReference type="EMBL" id="RDE71081.1"/>
    </source>
</evidence>
<reference evidence="2 3" key="1">
    <citation type="submission" date="2018-05" db="EMBL/GenBank/DDBJ databases">
        <title>Draft Genome Sequences for a Diverse set of 7 Haemophilus Species.</title>
        <authorList>
            <person name="Nichols M."/>
            <person name="Topaz N."/>
            <person name="Wang X."/>
            <person name="Wang X."/>
            <person name="Boxrud D."/>
        </authorList>
    </citation>
    <scope>NUCLEOTIDE SEQUENCE [LARGE SCALE GENOMIC DNA]</scope>
    <source>
        <strain evidence="2 3">C2001002503</strain>
    </source>
</reference>
<feature type="coiled-coil region" evidence="1">
    <location>
        <begin position="51"/>
        <end position="85"/>
    </location>
</feature>
<dbReference type="Pfam" id="PF05137">
    <property type="entry name" value="PilN"/>
    <property type="match status" value="1"/>
</dbReference>
<dbReference type="PANTHER" id="PTHR40278">
    <property type="entry name" value="DNA UTILIZATION PROTEIN HOFN"/>
    <property type="match status" value="1"/>
</dbReference>
<evidence type="ECO:0000256" key="1">
    <source>
        <dbReference type="SAM" id="Coils"/>
    </source>
</evidence>
<comment type="caution">
    <text evidence="2">The sequence shown here is derived from an EMBL/GenBank/DDBJ whole genome shotgun (WGS) entry which is preliminary data.</text>
</comment>
<evidence type="ECO:0000313" key="3">
    <source>
        <dbReference type="Proteomes" id="UP000253998"/>
    </source>
</evidence>
<keyword evidence="1" id="KW-0175">Coiled coil</keyword>
<gene>
    <name evidence="2" type="ORF">DPV83_05130</name>
</gene>